<sequence length="281" mass="30115">MKNKTEALAVALRGVSYAIDAEGGTRTLLHEMNMSIPQGQWLAVVGSNGSGKSTLAKLMAKLYSATTGMVVHGDAAAGGCRPYVGIIFQNPDVGMIGETVYEDVRFGLDNYGFRPEEAGRLAMDALERVGLAPLADMPAAQLSGGQKQLLQAAGCLAVQPEVLIFDEATSMLDLMSRQHLLHAARKLHGAGTTVIWITQLLDEVAASDRVVALQAGEMVFDGSKEAFLYPQNGEEASVCESLGFMPPFVVQVARKLMERGMQLHPLPTSVEELGRAVGQWR</sequence>
<dbReference type="InterPro" id="IPR050095">
    <property type="entry name" value="ECF_ABC_transporter_ATP-bd"/>
</dbReference>
<dbReference type="SUPFAM" id="SSF52540">
    <property type="entry name" value="P-loop containing nucleoside triphosphate hydrolases"/>
    <property type="match status" value="1"/>
</dbReference>
<dbReference type="InterPro" id="IPR027417">
    <property type="entry name" value="P-loop_NTPase"/>
</dbReference>
<dbReference type="Pfam" id="PF00005">
    <property type="entry name" value="ABC_tran"/>
    <property type="match status" value="1"/>
</dbReference>
<accession>A0ABS7D015</accession>
<dbReference type="Proteomes" id="UP000812277">
    <property type="component" value="Unassembled WGS sequence"/>
</dbReference>
<reference evidence="9 10" key="1">
    <citation type="submission" date="2021-07" db="EMBL/GenBank/DDBJ databases">
        <title>Paenibacillus radiodurans sp. nov., isolated from the southeastern edge of Tengger Desert.</title>
        <authorList>
            <person name="Zhang G."/>
        </authorList>
    </citation>
    <scope>NUCLEOTIDE SEQUENCE [LARGE SCALE GENOMIC DNA]</scope>
    <source>
        <strain evidence="9 10">DT7-4</strain>
    </source>
</reference>
<dbReference type="PANTHER" id="PTHR43553:SF24">
    <property type="entry name" value="ENERGY-COUPLING FACTOR TRANSPORTER ATP-BINDING PROTEIN ECFA1"/>
    <property type="match status" value="1"/>
</dbReference>
<evidence type="ECO:0000256" key="2">
    <source>
        <dbReference type="ARBA" id="ARBA00022448"/>
    </source>
</evidence>
<evidence type="ECO:0000256" key="1">
    <source>
        <dbReference type="ARBA" id="ARBA00005417"/>
    </source>
</evidence>
<name>A0ABS7D015_9BACL</name>
<keyword evidence="4" id="KW-0547">Nucleotide-binding</keyword>
<dbReference type="GO" id="GO:0005524">
    <property type="term" value="F:ATP binding"/>
    <property type="evidence" value="ECO:0007669"/>
    <property type="project" value="UniProtKB-KW"/>
</dbReference>
<dbReference type="RefSeq" id="WP_219870409.1">
    <property type="nucleotide sequence ID" value="NZ_JAHZIJ010000001.1"/>
</dbReference>
<evidence type="ECO:0000256" key="7">
    <source>
        <dbReference type="ARBA" id="ARBA00023136"/>
    </source>
</evidence>
<keyword evidence="7" id="KW-0472">Membrane</keyword>
<dbReference type="PANTHER" id="PTHR43553">
    <property type="entry name" value="HEAVY METAL TRANSPORTER"/>
    <property type="match status" value="1"/>
</dbReference>
<dbReference type="EMBL" id="JAHZIJ010000001">
    <property type="protein sequence ID" value="MBW7473154.1"/>
    <property type="molecule type" value="Genomic_DNA"/>
</dbReference>
<evidence type="ECO:0000256" key="6">
    <source>
        <dbReference type="ARBA" id="ARBA00022967"/>
    </source>
</evidence>
<evidence type="ECO:0000313" key="9">
    <source>
        <dbReference type="EMBL" id="MBW7473154.1"/>
    </source>
</evidence>
<dbReference type="InterPro" id="IPR015856">
    <property type="entry name" value="ABC_transpr_CbiO/EcfA_su"/>
</dbReference>
<dbReference type="InterPro" id="IPR003593">
    <property type="entry name" value="AAA+_ATPase"/>
</dbReference>
<evidence type="ECO:0000256" key="5">
    <source>
        <dbReference type="ARBA" id="ARBA00022840"/>
    </source>
</evidence>
<comment type="caution">
    <text evidence="9">The sequence shown here is derived from an EMBL/GenBank/DDBJ whole genome shotgun (WGS) entry which is preliminary data.</text>
</comment>
<comment type="similarity">
    <text evidence="1">Belongs to the ABC transporter superfamily.</text>
</comment>
<organism evidence="9 10">
    <name type="scientific">Paenibacillus oenotherae</name>
    <dbReference type="NCBI Taxonomy" id="1435645"/>
    <lineage>
        <taxon>Bacteria</taxon>
        <taxon>Bacillati</taxon>
        <taxon>Bacillota</taxon>
        <taxon>Bacilli</taxon>
        <taxon>Bacillales</taxon>
        <taxon>Paenibacillaceae</taxon>
        <taxon>Paenibacillus</taxon>
    </lineage>
</organism>
<evidence type="ECO:0000256" key="4">
    <source>
        <dbReference type="ARBA" id="ARBA00022741"/>
    </source>
</evidence>
<evidence type="ECO:0000259" key="8">
    <source>
        <dbReference type="PROSITE" id="PS50893"/>
    </source>
</evidence>
<feature type="domain" description="ABC transporter" evidence="8">
    <location>
        <begin position="10"/>
        <end position="240"/>
    </location>
</feature>
<dbReference type="CDD" id="cd03225">
    <property type="entry name" value="ABC_cobalt_CbiO_domain1"/>
    <property type="match status" value="1"/>
</dbReference>
<dbReference type="Gene3D" id="3.40.50.300">
    <property type="entry name" value="P-loop containing nucleotide triphosphate hydrolases"/>
    <property type="match status" value="1"/>
</dbReference>
<evidence type="ECO:0000256" key="3">
    <source>
        <dbReference type="ARBA" id="ARBA00022475"/>
    </source>
</evidence>
<keyword evidence="3" id="KW-1003">Cell membrane</keyword>
<keyword evidence="2" id="KW-0813">Transport</keyword>
<dbReference type="InterPro" id="IPR003439">
    <property type="entry name" value="ABC_transporter-like_ATP-bd"/>
</dbReference>
<proteinExistence type="inferred from homology"/>
<dbReference type="SMART" id="SM00382">
    <property type="entry name" value="AAA"/>
    <property type="match status" value="1"/>
</dbReference>
<dbReference type="PROSITE" id="PS50893">
    <property type="entry name" value="ABC_TRANSPORTER_2"/>
    <property type="match status" value="1"/>
</dbReference>
<evidence type="ECO:0000313" key="10">
    <source>
        <dbReference type="Proteomes" id="UP000812277"/>
    </source>
</evidence>
<gene>
    <name evidence="9" type="ORF">K0T92_00190</name>
</gene>
<keyword evidence="5 9" id="KW-0067">ATP-binding</keyword>
<protein>
    <submittedName>
        <fullName evidence="9">ATP-binding cassette domain-containing protein</fullName>
    </submittedName>
</protein>
<keyword evidence="6" id="KW-1278">Translocase</keyword>
<keyword evidence="10" id="KW-1185">Reference proteome</keyword>